<dbReference type="EMBL" id="VEVO01000008">
    <property type="protein sequence ID" value="KAF0038347.1"/>
    <property type="molecule type" value="Genomic_DNA"/>
</dbReference>
<feature type="region of interest" description="Disordered" evidence="1">
    <location>
        <begin position="510"/>
        <end position="530"/>
    </location>
</feature>
<dbReference type="PANTHER" id="PTHR33487">
    <property type="entry name" value="CILIA- AND FLAGELLA-ASSOCIATED PROTEIN 54"/>
    <property type="match status" value="1"/>
</dbReference>
<dbReference type="InterPro" id="IPR027912">
    <property type="entry name" value="CFAP54"/>
</dbReference>
<evidence type="ECO:0000313" key="3">
    <source>
        <dbReference type="Proteomes" id="UP000438429"/>
    </source>
</evidence>
<evidence type="ECO:0008006" key="4">
    <source>
        <dbReference type="Google" id="ProtNLM"/>
    </source>
</evidence>
<proteinExistence type="predicted"/>
<reference evidence="2 3" key="1">
    <citation type="submission" date="2019-06" db="EMBL/GenBank/DDBJ databases">
        <title>Draft genomes of female and male turbot (Scophthalmus maximus).</title>
        <authorList>
            <person name="Xu H."/>
            <person name="Xu X.-W."/>
            <person name="Shao C."/>
            <person name="Chen S."/>
        </authorList>
    </citation>
    <scope>NUCLEOTIDE SEQUENCE [LARGE SCALE GENOMIC DNA]</scope>
    <source>
        <strain evidence="2">Ysfricsl-2016a</strain>
        <tissue evidence="2">Blood</tissue>
    </source>
</reference>
<sequence length="1575" mass="175242">MDLPASYYGKLDKRNPVISAFDRDIKSFMTLMRRVVSSDSQDNNGSYAKGQLHQLALWQGYSHLLPQVNPLKITDIASVDHFMACFFPEGFDTDQDVFAMKVHCTIRSLHIYTICRYLITMDCSAQVPWPRTTTGRMLLALFDSSAAQFLGILEALWDSTTPPLQTRMPDEPEQQEVILDLVSAGISILSGVANTSEQKGDDPPCICLSAATPASTLMDLAISGENKVSIMSAVRFIKLLYQYKQSGAFTVLSREMLPVLSGLEGLSFRKAEIELALLGGFHNLLTSQRSRLKDNNMIEDRHRSSLSMSDEFICLVDTLHKSVCGSSSEVQPDVDLVLDVVLYLWGKVQVVMQRANMQNPEFKHKYDKVHIYMLLKVCWYQLCSRAAEGINRKVRLGDCGLPGTGDMVQFLSFTEESQVPAVSEIAHPLTSCEDPTILYDVISSSTLTDAYDHVMKLGCKAYFTEYAALLLQRTVEEGHPDLVLEWGQSIFEFLSRRDEEMSTKCLEGNDHIKRTPRAPKGNEPTQITPDDTRKIKQKMHHSTLRRGRTNREKRAVENLLTTMASAVQRNKRLLKLRSLCCEERVWKSHLNYSMAQAHMVLFHKELDQLHGGGLQHRYSQLNLSYFSLAYSGVLVARNSQQSSQSEVVSKRDSPHSGLVVQVTSHKDRQKKEAVSDDDSDITDESSEEEEEKDASKSVDQQTEMSGQPISILLDSLNKAALHLRRAMVLFHTYTDIRSPTTEQLHTTFTRLLSLASDLIMDMVNKLGVTCRSYAGCQLLNGWTPHKARQLPIQKKASLPNSPPPDAAELKGAKVHSMSLVCVPLDVEDTLSCYQRALERKPHCLQVFQHSRSLLTLLLAHTQPRFTAQLHNCHSESLVDFSPIVMSSPNIQPCDLREDNFRTPNALYSRPISADHMPTVTAAYSTSIKYLQANSHDSLRVQALHEMGNLHFYNGNIRAAHSSWSKAVDCALGCSGIVEKWDGVTFGSGSLQQTLKQAGIWGCLQAAGLTAKIAQHILTSDISQRTKCCLLSAHLFKCALCCSLAQPQADLLYASHSIGDELLPGVDLFSEPHRVHLGTTVTSLNFICHWLFTTGYCLTLLPILALYLHFVGTVCRDVQRWVEGKILKIRALTELYLFTEAAKEAVQLTQGIGIILPNGHYIATDDHQPEKTFCSNKSLLDNVVSLEELVNCDIAPAVQTLYGSTLCLRFNLARVQLVLALSNTVQGPSVPDSVDGVGCASITMSPVNSKHYQHDDELDSESAGLKTERPKLLDLHTEKNLTPERIKILLLEGVSSLLHSISQPLTSQCFSEIENLELEIESNLLKADLYLQQGHVALSSEMAVSSLVLMQTSTLIIGSISDHQKPVSELPHPMTGSDQGTKDCSLLNPLHGDCPRTVEASERIGVSLWLRCRLALVRSLAAHICGTAAVFPGRNLNEEAAWVLQEGRNECAQWGELDMQALFMVEAAELEAQRGNTDDSMAMLQEAMDLLSGRTFIPPRSSVTLARATLLFSDLRQEQSPTLLRLTQKILQKQLCVFGENVVLDDGMVCFSPPGLRNIYLPYLSILEQTTLRISQ</sequence>
<comment type="caution">
    <text evidence="2">The sequence shown here is derived from an EMBL/GenBank/DDBJ whole genome shotgun (WGS) entry which is preliminary data.</text>
</comment>
<name>A0A6A4SXM8_SCOMX</name>
<organism evidence="2 3">
    <name type="scientific">Scophthalmus maximus</name>
    <name type="common">Turbot</name>
    <name type="synonym">Psetta maxima</name>
    <dbReference type="NCBI Taxonomy" id="52904"/>
    <lineage>
        <taxon>Eukaryota</taxon>
        <taxon>Metazoa</taxon>
        <taxon>Chordata</taxon>
        <taxon>Craniata</taxon>
        <taxon>Vertebrata</taxon>
        <taxon>Euteleostomi</taxon>
        <taxon>Actinopterygii</taxon>
        <taxon>Neopterygii</taxon>
        <taxon>Teleostei</taxon>
        <taxon>Neoteleostei</taxon>
        <taxon>Acanthomorphata</taxon>
        <taxon>Carangaria</taxon>
        <taxon>Pleuronectiformes</taxon>
        <taxon>Pleuronectoidei</taxon>
        <taxon>Scophthalmidae</taxon>
        <taxon>Scophthalmus</taxon>
    </lineage>
</organism>
<feature type="compositionally biased region" description="Basic and acidic residues" evidence="1">
    <location>
        <begin position="664"/>
        <end position="674"/>
    </location>
</feature>
<dbReference type="Pfam" id="PF14858">
    <property type="entry name" value="CFAP54_N"/>
    <property type="match status" value="2"/>
</dbReference>
<evidence type="ECO:0000256" key="1">
    <source>
        <dbReference type="SAM" id="MobiDB-lite"/>
    </source>
</evidence>
<dbReference type="GO" id="GO:0060271">
    <property type="term" value="P:cilium assembly"/>
    <property type="evidence" value="ECO:0007669"/>
    <property type="project" value="TreeGrafter"/>
</dbReference>
<feature type="compositionally biased region" description="Acidic residues" evidence="1">
    <location>
        <begin position="675"/>
        <end position="692"/>
    </location>
</feature>
<dbReference type="PANTHER" id="PTHR33487:SF1">
    <property type="entry name" value="CILIA- AND FLAGELLA-ASSOCIATED PROTEIN 54"/>
    <property type="match status" value="1"/>
</dbReference>
<dbReference type="Proteomes" id="UP000438429">
    <property type="component" value="Unassembled WGS sequence"/>
</dbReference>
<protein>
    <recommendedName>
        <fullName evidence="4">Cilia-and flagella-associated protein 54</fullName>
    </recommendedName>
</protein>
<gene>
    <name evidence="2" type="ORF">F2P81_008831</name>
</gene>
<evidence type="ECO:0000313" key="2">
    <source>
        <dbReference type="EMBL" id="KAF0038347.1"/>
    </source>
</evidence>
<accession>A0A6A4SXM8</accession>
<feature type="region of interest" description="Disordered" evidence="1">
    <location>
        <begin position="642"/>
        <end position="704"/>
    </location>
</feature>